<feature type="compositionally biased region" description="Polar residues" evidence="1">
    <location>
        <begin position="66"/>
        <end position="75"/>
    </location>
</feature>
<accession>A0A1J5QG87</accession>
<dbReference type="AlphaFoldDB" id="A0A1J5QG87"/>
<dbReference type="EMBL" id="MLJW01001291">
    <property type="protein sequence ID" value="OIQ79020.1"/>
    <property type="molecule type" value="Genomic_DNA"/>
</dbReference>
<dbReference type="InterPro" id="IPR000866">
    <property type="entry name" value="AhpC/TSA"/>
</dbReference>
<dbReference type="PROSITE" id="PS51352">
    <property type="entry name" value="THIOREDOXIN_2"/>
    <property type="match status" value="1"/>
</dbReference>
<dbReference type="GO" id="GO:0016209">
    <property type="term" value="F:antioxidant activity"/>
    <property type="evidence" value="ECO:0007669"/>
    <property type="project" value="InterPro"/>
</dbReference>
<gene>
    <name evidence="4" type="primary">resA_48</name>
    <name evidence="4" type="ORF">GALL_392640</name>
</gene>
<keyword evidence="2" id="KW-0812">Transmembrane</keyword>
<dbReference type="PANTHER" id="PTHR42852">
    <property type="entry name" value="THIOL:DISULFIDE INTERCHANGE PROTEIN DSBE"/>
    <property type="match status" value="1"/>
</dbReference>
<dbReference type="Gene3D" id="3.40.30.10">
    <property type="entry name" value="Glutaredoxin"/>
    <property type="match status" value="1"/>
</dbReference>
<dbReference type="SUPFAM" id="SSF52833">
    <property type="entry name" value="Thioredoxin-like"/>
    <property type="match status" value="1"/>
</dbReference>
<evidence type="ECO:0000256" key="2">
    <source>
        <dbReference type="SAM" id="Phobius"/>
    </source>
</evidence>
<feature type="region of interest" description="Disordered" evidence="1">
    <location>
        <begin position="66"/>
        <end position="90"/>
    </location>
</feature>
<evidence type="ECO:0000259" key="3">
    <source>
        <dbReference type="PROSITE" id="PS51352"/>
    </source>
</evidence>
<dbReference type="GO" id="GO:0016491">
    <property type="term" value="F:oxidoreductase activity"/>
    <property type="evidence" value="ECO:0007669"/>
    <property type="project" value="InterPro"/>
</dbReference>
<dbReference type="PROSITE" id="PS00194">
    <property type="entry name" value="THIOREDOXIN_1"/>
    <property type="match status" value="1"/>
</dbReference>
<name>A0A1J5QG87_9ZZZZ</name>
<feature type="domain" description="Thioredoxin" evidence="3">
    <location>
        <begin position="212"/>
        <end position="349"/>
    </location>
</feature>
<organism evidence="4">
    <name type="scientific">mine drainage metagenome</name>
    <dbReference type="NCBI Taxonomy" id="410659"/>
    <lineage>
        <taxon>unclassified sequences</taxon>
        <taxon>metagenomes</taxon>
        <taxon>ecological metagenomes</taxon>
    </lineage>
</organism>
<feature type="transmembrane region" description="Helical" evidence="2">
    <location>
        <begin position="185"/>
        <end position="203"/>
    </location>
</feature>
<dbReference type="InterPro" id="IPR050553">
    <property type="entry name" value="Thioredoxin_ResA/DsbE_sf"/>
</dbReference>
<evidence type="ECO:0000313" key="4">
    <source>
        <dbReference type="EMBL" id="OIQ79020.1"/>
    </source>
</evidence>
<keyword evidence="2" id="KW-1133">Transmembrane helix</keyword>
<sequence length="358" mass="37907">MSRPTSRSRRPLTWLRRPSLRRRLALLSALAVVVAIAAASGLAYLTMSEALRNQVDRALLTNPLTVANGSGTSPLGSPAEGRAGRVDPESLCSGTTDVATRFQMVIGTVQLVRADGTTCTRDPAGEVTPTAADVAVANGGTATSPRDDVTHGGTHVRVRTTPLGSGYALLVARDLTDVDATLRQLALVLVLATGAGALLVLVAQAMLRLASADAGPPLPDIALPTLDGAPLRLRTLRGEPLVVNLWATWCPPCRRELPMLVDAGRRAQGLRIVLVDQREAPATVRAYLHEAALQPRWLALDEAGALASRYQTPGFPTTLFFDADGRLRRMYVGELSAATLQQGIEQLRDAAAGGAERR</sequence>
<dbReference type="Pfam" id="PF00578">
    <property type="entry name" value="AhpC-TSA"/>
    <property type="match status" value="1"/>
</dbReference>
<protein>
    <submittedName>
        <fullName evidence="4">Thiol-disulfide oxidoreductase ResA</fullName>
    </submittedName>
</protein>
<dbReference type="InterPro" id="IPR036249">
    <property type="entry name" value="Thioredoxin-like_sf"/>
</dbReference>
<keyword evidence="2" id="KW-0472">Membrane</keyword>
<dbReference type="InterPro" id="IPR017937">
    <property type="entry name" value="Thioredoxin_CS"/>
</dbReference>
<reference evidence="4" key="1">
    <citation type="submission" date="2016-10" db="EMBL/GenBank/DDBJ databases">
        <title>Sequence of Gallionella enrichment culture.</title>
        <authorList>
            <person name="Poehlein A."/>
            <person name="Muehling M."/>
            <person name="Daniel R."/>
        </authorList>
    </citation>
    <scope>NUCLEOTIDE SEQUENCE</scope>
</reference>
<dbReference type="PANTHER" id="PTHR42852:SF18">
    <property type="entry name" value="CHROMOSOME UNDETERMINED SCAFFOLD_47, WHOLE GENOME SHOTGUN SEQUENCE"/>
    <property type="match status" value="1"/>
</dbReference>
<dbReference type="CDD" id="cd02966">
    <property type="entry name" value="TlpA_like_family"/>
    <property type="match status" value="1"/>
</dbReference>
<dbReference type="InterPro" id="IPR013766">
    <property type="entry name" value="Thioredoxin_domain"/>
</dbReference>
<comment type="caution">
    <text evidence="4">The sequence shown here is derived from an EMBL/GenBank/DDBJ whole genome shotgun (WGS) entry which is preliminary data.</text>
</comment>
<evidence type="ECO:0000256" key="1">
    <source>
        <dbReference type="SAM" id="MobiDB-lite"/>
    </source>
</evidence>
<proteinExistence type="predicted"/>